<reference evidence="1 2" key="1">
    <citation type="submission" date="2015-09" db="EMBL/GenBank/DDBJ databases">
        <authorList>
            <consortium name="Swine Surveillance"/>
        </authorList>
    </citation>
    <scope>NUCLEOTIDE SEQUENCE [LARGE SCALE GENOMIC DNA]</scope>
    <source>
        <strain evidence="1 2">CECT 5294</strain>
    </source>
</reference>
<dbReference type="Proteomes" id="UP000051298">
    <property type="component" value="Unassembled WGS sequence"/>
</dbReference>
<proteinExistence type="predicted"/>
<accession>A0A0P1FHG8</accession>
<organism evidence="1 2">
    <name type="scientific">Thalassobacter stenotrophicus</name>
    <dbReference type="NCBI Taxonomy" id="266809"/>
    <lineage>
        <taxon>Bacteria</taxon>
        <taxon>Pseudomonadati</taxon>
        <taxon>Pseudomonadota</taxon>
        <taxon>Alphaproteobacteria</taxon>
        <taxon>Rhodobacterales</taxon>
        <taxon>Roseobacteraceae</taxon>
        <taxon>Thalassobacter</taxon>
    </lineage>
</organism>
<protein>
    <submittedName>
        <fullName evidence="1">Protein involved in initiation of plasmid replication</fullName>
    </submittedName>
</protein>
<dbReference type="InterPro" id="IPR036388">
    <property type="entry name" value="WH-like_DNA-bd_sf"/>
</dbReference>
<dbReference type="EMBL" id="CYRX01000026">
    <property type="protein sequence ID" value="CUH60641.1"/>
    <property type="molecule type" value="Genomic_DNA"/>
</dbReference>
<dbReference type="Pfam" id="PF21205">
    <property type="entry name" value="Rep3_C"/>
    <property type="match status" value="1"/>
</dbReference>
<name>A0A0P1FHG8_9RHOB</name>
<evidence type="ECO:0000313" key="1">
    <source>
        <dbReference type="EMBL" id="CUH60641.1"/>
    </source>
</evidence>
<gene>
    <name evidence="1" type="ORF">THS5294_01937</name>
</gene>
<dbReference type="Gene3D" id="1.10.10.10">
    <property type="entry name" value="Winged helix-like DNA-binding domain superfamily/Winged helix DNA-binding domain"/>
    <property type="match status" value="1"/>
</dbReference>
<sequence>MAVGDSHYYETFKHLNAEIIKPSVAEVNKMSNLIITPELRKTGRAVSRIRFKIAENPQLSILDRDDGEGLRNSDVYPRLRGLGVTARLARQWIKEHGEAVLSAKLDYVLGREGVRNAASYLARSLVGSEQVSQRNLHIKPVSEHGAKIGGIPISNQARRRLTSI</sequence>
<evidence type="ECO:0000313" key="2">
    <source>
        <dbReference type="Proteomes" id="UP000051298"/>
    </source>
</evidence>
<dbReference type="InterPro" id="IPR036390">
    <property type="entry name" value="WH_DNA-bd_sf"/>
</dbReference>
<dbReference type="SUPFAM" id="SSF46785">
    <property type="entry name" value="Winged helix' DNA-binding domain"/>
    <property type="match status" value="1"/>
</dbReference>
<dbReference type="AlphaFoldDB" id="A0A0P1FHG8"/>